<organism evidence="8 9">
    <name type="scientific">Rhizobium straminoryzae</name>
    <dbReference type="NCBI Taxonomy" id="1387186"/>
    <lineage>
        <taxon>Bacteria</taxon>
        <taxon>Pseudomonadati</taxon>
        <taxon>Pseudomonadota</taxon>
        <taxon>Alphaproteobacteria</taxon>
        <taxon>Hyphomicrobiales</taxon>
        <taxon>Rhizobiaceae</taxon>
        <taxon>Rhizobium/Agrobacterium group</taxon>
        <taxon>Rhizobium</taxon>
    </lineage>
</organism>
<dbReference type="Proteomes" id="UP000316801">
    <property type="component" value="Unassembled WGS sequence"/>
</dbReference>
<dbReference type="RefSeq" id="WP_143126313.1">
    <property type="nucleotide sequence ID" value="NZ_VJMG01000047.1"/>
</dbReference>
<dbReference type="SUPFAM" id="SSF56014">
    <property type="entry name" value="Nitrite and sulphite reductase 4Fe-4S domain-like"/>
    <property type="match status" value="2"/>
</dbReference>
<proteinExistence type="predicted"/>
<evidence type="ECO:0000256" key="6">
    <source>
        <dbReference type="ARBA" id="ARBA00023014"/>
    </source>
</evidence>
<dbReference type="PANTHER" id="PTHR32439:SF9">
    <property type="entry name" value="BLR3264 PROTEIN"/>
    <property type="match status" value="1"/>
</dbReference>
<evidence type="ECO:0000256" key="1">
    <source>
        <dbReference type="ARBA" id="ARBA00022485"/>
    </source>
</evidence>
<keyword evidence="3" id="KW-0479">Metal-binding</keyword>
<dbReference type="InterPro" id="IPR051329">
    <property type="entry name" value="NIR_SIR_4Fe-4S"/>
</dbReference>
<feature type="domain" description="Nitrite/Sulfite reductase ferredoxin-like" evidence="7">
    <location>
        <begin position="19"/>
        <end position="83"/>
    </location>
</feature>
<evidence type="ECO:0000256" key="5">
    <source>
        <dbReference type="ARBA" id="ARBA00023004"/>
    </source>
</evidence>
<dbReference type="InterPro" id="IPR005117">
    <property type="entry name" value="NiRdtase/SiRdtase_haem-b_fer"/>
</dbReference>
<keyword evidence="9" id="KW-1185">Reference proteome</keyword>
<keyword evidence="2" id="KW-0349">Heme</keyword>
<dbReference type="PANTHER" id="PTHR32439">
    <property type="entry name" value="FERREDOXIN--NITRITE REDUCTASE, CHLOROPLASTIC"/>
    <property type="match status" value="1"/>
</dbReference>
<dbReference type="InterPro" id="IPR012798">
    <property type="entry name" value="Cbl_synth_CobG-like"/>
</dbReference>
<evidence type="ECO:0000256" key="4">
    <source>
        <dbReference type="ARBA" id="ARBA00023002"/>
    </source>
</evidence>
<keyword evidence="5" id="KW-0408">Iron</keyword>
<dbReference type="InterPro" id="IPR036136">
    <property type="entry name" value="Nit/Sulf_reduc_fer-like_dom_sf"/>
</dbReference>
<dbReference type="Gene3D" id="3.90.480.10">
    <property type="entry name" value="Sulfite Reductase Hemoprotein,Domain 2"/>
    <property type="match status" value="1"/>
</dbReference>
<dbReference type="Pfam" id="PF03460">
    <property type="entry name" value="NIR_SIR_ferr"/>
    <property type="match status" value="1"/>
</dbReference>
<dbReference type="InterPro" id="IPR045854">
    <property type="entry name" value="NO2/SO3_Rdtase_4Fe4S_sf"/>
</dbReference>
<dbReference type="NCBIfam" id="TIGR02435">
    <property type="entry name" value="CobG"/>
    <property type="match status" value="1"/>
</dbReference>
<reference evidence="8 9" key="1">
    <citation type="submission" date="2019-07" db="EMBL/GenBank/DDBJ databases">
        <title>Ln-dependent methylotrophs.</title>
        <authorList>
            <person name="Tani A."/>
        </authorList>
    </citation>
    <scope>NUCLEOTIDE SEQUENCE [LARGE SCALE GENOMIC DNA]</scope>
    <source>
        <strain evidence="8 9">SM12</strain>
    </source>
</reference>
<name>A0A549T5C4_9HYPH</name>
<evidence type="ECO:0000313" key="8">
    <source>
        <dbReference type="EMBL" id="TRL37064.1"/>
    </source>
</evidence>
<gene>
    <name evidence="8" type="primary">cobG</name>
    <name evidence="8" type="ORF">FNA46_16580</name>
</gene>
<dbReference type="GO" id="GO:0043818">
    <property type="term" value="F:precorrin-3B synthase activity"/>
    <property type="evidence" value="ECO:0007669"/>
    <property type="project" value="UniProtKB-EC"/>
</dbReference>
<evidence type="ECO:0000313" key="9">
    <source>
        <dbReference type="Proteomes" id="UP000316801"/>
    </source>
</evidence>
<evidence type="ECO:0000256" key="3">
    <source>
        <dbReference type="ARBA" id="ARBA00022723"/>
    </source>
</evidence>
<dbReference type="SUPFAM" id="SSF55124">
    <property type="entry name" value="Nitrite/Sulfite reductase N-terminal domain-like"/>
    <property type="match status" value="2"/>
</dbReference>
<keyword evidence="4 8" id="KW-0560">Oxidoreductase</keyword>
<dbReference type="EMBL" id="VJMG01000047">
    <property type="protein sequence ID" value="TRL37064.1"/>
    <property type="molecule type" value="Genomic_DNA"/>
</dbReference>
<dbReference type="EC" id="1.14.13.83" evidence="8"/>
<comment type="caution">
    <text evidence="8">The sequence shown here is derived from an EMBL/GenBank/DDBJ whole genome shotgun (WGS) entry which is preliminary data.</text>
</comment>
<dbReference type="Gene3D" id="3.30.413.10">
    <property type="entry name" value="Sulfite Reductase Hemoprotein, domain 1"/>
    <property type="match status" value="2"/>
</dbReference>
<accession>A0A549T5C4</accession>
<sequence>MTEPLPSMARGACPALARPMLTGDGYLSRVALQAAIGPAALAGLAALALRHGNGILDISARGNLQIRGLTEASAAALEADVRALDLPLREGLAVEWTPLAGLDPAEAVDPRPLGATIIAAARAVQGELAPKLSVVIETGGLIRLDHLLADIRLVAAPTADGLRWRVLLGGTAKTGTTLGLVADGDAAELVGGLLVHLSTQGPRARGRDLEPANLPASLLALLSSGESTVAESPAPPFGIFALTAGLHALRVALPFGQMRAEDLAALTAQAARAGILSLKPAPDHALIAVGSRTACEALELAARAAHLLVRAGEPLAEIAACPGAPACRSARLETHSLGRLAAEQAPLLFDGSVRLHLSGCQKGCAHPTPSTLAFAGTEGATHLVFEGKTTDTPLKRLAPRTEAAALSALSELMRLERRPGETSRDCLLRLGPRRIEAALA</sequence>
<dbReference type="GO" id="GO:0046872">
    <property type="term" value="F:metal ion binding"/>
    <property type="evidence" value="ECO:0007669"/>
    <property type="project" value="UniProtKB-KW"/>
</dbReference>
<keyword evidence="1" id="KW-0004">4Fe-4S</keyword>
<evidence type="ECO:0000259" key="7">
    <source>
        <dbReference type="Pfam" id="PF03460"/>
    </source>
</evidence>
<keyword evidence="6" id="KW-0411">Iron-sulfur</keyword>
<dbReference type="GO" id="GO:0051539">
    <property type="term" value="F:4 iron, 4 sulfur cluster binding"/>
    <property type="evidence" value="ECO:0007669"/>
    <property type="project" value="UniProtKB-KW"/>
</dbReference>
<protein>
    <submittedName>
        <fullName evidence="8">Precorrin-3B synthase</fullName>
        <ecNumber evidence="8">1.14.13.83</ecNumber>
    </submittedName>
</protein>
<evidence type="ECO:0000256" key="2">
    <source>
        <dbReference type="ARBA" id="ARBA00022617"/>
    </source>
</evidence>
<dbReference type="AlphaFoldDB" id="A0A549T5C4"/>